<gene>
    <name evidence="2" type="ORF">PSON_ATCC_30995.1.T1310139</name>
</gene>
<accession>A0A8S1R115</accession>
<evidence type="ECO:0000313" key="3">
    <source>
        <dbReference type="Proteomes" id="UP000692954"/>
    </source>
</evidence>
<evidence type="ECO:0000256" key="1">
    <source>
        <dbReference type="SAM" id="Coils"/>
    </source>
</evidence>
<reference evidence="2" key="1">
    <citation type="submission" date="2021-01" db="EMBL/GenBank/DDBJ databases">
        <authorList>
            <consortium name="Genoscope - CEA"/>
            <person name="William W."/>
        </authorList>
    </citation>
    <scope>NUCLEOTIDE SEQUENCE</scope>
</reference>
<organism evidence="2 3">
    <name type="scientific">Paramecium sonneborni</name>
    <dbReference type="NCBI Taxonomy" id="65129"/>
    <lineage>
        <taxon>Eukaryota</taxon>
        <taxon>Sar</taxon>
        <taxon>Alveolata</taxon>
        <taxon>Ciliophora</taxon>
        <taxon>Intramacronucleata</taxon>
        <taxon>Oligohymenophorea</taxon>
        <taxon>Peniculida</taxon>
        <taxon>Parameciidae</taxon>
        <taxon>Paramecium</taxon>
    </lineage>
</organism>
<keyword evidence="1" id="KW-0175">Coiled coil</keyword>
<dbReference type="Proteomes" id="UP000692954">
    <property type="component" value="Unassembled WGS sequence"/>
</dbReference>
<feature type="coiled-coil region" evidence="1">
    <location>
        <begin position="167"/>
        <end position="222"/>
    </location>
</feature>
<proteinExistence type="predicted"/>
<keyword evidence="3" id="KW-1185">Reference proteome</keyword>
<comment type="caution">
    <text evidence="2">The sequence shown here is derived from an EMBL/GenBank/DDBJ whole genome shotgun (WGS) entry which is preliminary data.</text>
</comment>
<sequence length="491" mass="58657">MEKQKQRNNKIERYSFLDQLNENCLQYKSPINQREQQKNNCKIQEKNIFKVESKKSIQLIKTNGLQDFIKMLQNIEETIGENGLQYLNKVQEDLERLKLEYPNLKKLLNLMFPQHNEELKTHNSIQESKVSIYLQNSNKRMMDQKNLKSNIKLYKKTRNFDDTNKKIIEFQQLINEEQQKNKLYEEQIQKYKYQIISKDADIRNLQQNIENIQIQMKKKDEIFQQTLREAKNISANALEEIAIKLEIKHDQIVQVEKVNNDKLLQIKQKEKGIKEETFELNQTIDEYLIMFKQNPQSQEAQKKKYLIQQKSQHLKNQIQSTKSQLENFINSYKPLWGQSKQTESHLKQQIKNNLELMQLYQKIFDNFYNTITQLLDKSQEYQQNNIVLRVKNNSKNISISLENESLSNKFINNQQVYANIKTEENDITLLKDNQSQTIIEDSFDNHDSKDECQSRNLSPIKKKKNNCLSESKLSIYRNIQAKQQQYIDPNN</sequence>
<protein>
    <submittedName>
        <fullName evidence="2">Uncharacterized protein</fullName>
    </submittedName>
</protein>
<dbReference type="OrthoDB" id="322778at2759"/>
<dbReference type="AlphaFoldDB" id="A0A8S1R115"/>
<evidence type="ECO:0000313" key="2">
    <source>
        <dbReference type="EMBL" id="CAD8121339.1"/>
    </source>
</evidence>
<name>A0A8S1R115_9CILI</name>
<dbReference type="EMBL" id="CAJJDN010000131">
    <property type="protein sequence ID" value="CAD8121339.1"/>
    <property type="molecule type" value="Genomic_DNA"/>
</dbReference>